<gene>
    <name evidence="9" type="ORF">KL933_004245</name>
</gene>
<dbReference type="PANTHER" id="PTHR21597">
    <property type="entry name" value="THO2 PROTEIN"/>
    <property type="match status" value="1"/>
</dbReference>
<feature type="domain" description="THO complex subunitTHOC2 C-terminal" evidence="6">
    <location>
        <begin position="859"/>
        <end position="1168"/>
    </location>
</feature>
<evidence type="ECO:0000256" key="2">
    <source>
        <dbReference type="ARBA" id="ARBA00007857"/>
    </source>
</evidence>
<dbReference type="Pfam" id="PF16134">
    <property type="entry name" value="THOC2_N"/>
    <property type="match status" value="2"/>
</dbReference>
<dbReference type="Pfam" id="PF11732">
    <property type="entry name" value="Thoc2"/>
    <property type="match status" value="1"/>
</dbReference>
<feature type="region of interest" description="Disordered" evidence="5">
    <location>
        <begin position="337"/>
        <end position="363"/>
    </location>
</feature>
<evidence type="ECO:0000256" key="3">
    <source>
        <dbReference type="ARBA" id="ARBA00019596"/>
    </source>
</evidence>
<evidence type="ECO:0000259" key="7">
    <source>
        <dbReference type="Pfam" id="PF11732"/>
    </source>
</evidence>
<feature type="region of interest" description="Disordered" evidence="5">
    <location>
        <begin position="1208"/>
        <end position="1460"/>
    </location>
</feature>
<comment type="similarity">
    <text evidence="2">Belongs to the THOC2 family.</text>
</comment>
<evidence type="ECO:0000259" key="6">
    <source>
        <dbReference type="Pfam" id="PF11262"/>
    </source>
</evidence>
<evidence type="ECO:0000256" key="5">
    <source>
        <dbReference type="SAM" id="MobiDB-lite"/>
    </source>
</evidence>
<feature type="compositionally biased region" description="Basic and acidic residues" evidence="5">
    <location>
        <begin position="1409"/>
        <end position="1420"/>
    </location>
</feature>
<dbReference type="Proteomes" id="UP000738402">
    <property type="component" value="Unassembled WGS sequence"/>
</dbReference>
<dbReference type="InterPro" id="IPR021418">
    <property type="entry name" value="THO_THOC2_C"/>
</dbReference>
<keyword evidence="4" id="KW-0539">Nucleus</keyword>
<reference evidence="9" key="1">
    <citation type="journal article" date="2021" name="G3 (Bethesda)">
        <title>Genomic diversity, chromosomal rearrangements, and interspecies hybridization in the ogataea polymorpha species complex.</title>
        <authorList>
            <person name="Hanson S.J."/>
            <person name="Cinneide E.O."/>
            <person name="Salzberg L.I."/>
            <person name="Wolfe K.H."/>
            <person name="McGowan J."/>
            <person name="Fitzpatrick D.A."/>
            <person name="Matlin K."/>
        </authorList>
    </citation>
    <scope>NUCLEOTIDE SEQUENCE</scope>
    <source>
        <strain evidence="9">83-405-1</strain>
    </source>
</reference>
<dbReference type="GO" id="GO:0003729">
    <property type="term" value="F:mRNA binding"/>
    <property type="evidence" value="ECO:0007669"/>
    <property type="project" value="TreeGrafter"/>
</dbReference>
<comment type="subcellular location">
    <subcellularLocation>
        <location evidence="1">Nucleus</location>
    </subcellularLocation>
</comment>
<sequence length="1460" mass="166868">MTEETRQVENVSAYKYAWKFLDEQAVSNWKQTVESLTSRIVQKDISPSEVFYEIVICLNDFSSRIPINNLTNLVNTIISTIPNVKERQELSVQFLLIFQACNPKPHLNAFIQAVKIDNQFKRQYLDFSILKNGLFPDFNKCYFSDARVNDYGVVTYSSLHESSEGYSKLAVELIDIFYQEDALCKVTYFNHVIERLIGHFRLDITRSFLLMLSVFAFYLEENEELILRVIKNSIFTSQHSKMLQLVVVSFLLNADTKEKVPLELKLITLLIKEGILEFHSVYNSLQPLEFESDANFAVKPIENTELDTLYTQYNDELKENAFKATASALALAAPLALDDDDDDDTGESSTTNRAEQAPIAPEKKVSVQEKSQYIAKIKFLKYILQSKMYDQALFILVQHPFLPLIDEEVCNLVNDLANDIVTPYYNTIGITGIGKPVPDTSLRLVESFEDFVKFCHQFLCFNGVKVAKDSILFSKLVRILRFQLQKGADRDQVLQLYRKFIFPALSFANNASVVNEAFSILLDFYPLETRYSLYGEYQNVISKNDLEIKQNFDIAEKKTKDILKRLSTANGEALMRQLTRIASGSPLAVTSTFVNHIESYSSLSDLIVEASKYFGAFVWDSLTFQLCNKLNSNRQAMQEDGLNYMQWIQNLSSFVGKLAKYRPEQFQLGPILTLVTKSLNNGSTDLIILVNEIVGSMSGVQHINNLTSRQIYLLNSETSLQKLVYMVIQDKRAESLTSSRKLLDTLVSLDILAELFILLVNLPDKTVDSVQAPLKILNRRCDELNSLIHTFTTMVDECLPTNIFKEKMISLDTLIRQFRVRPVWAFQIWRRHLSRQLKANPDYIEELEAILCAVLPVDWNAVSASFYADFWQLSLYDICYEKISYGEESASIKSKISTLNKKLTLSRKDKDIPRKELQRLEHELSQLHLISTRVSRDATKHENNYQATISRIKNKKDQWFKDVSDEETVSKSTKQILEHCFLPRMVHSPFDAVYCADFLFLAHSLNTYGFSLVYVLNELFTCSFLQPTLFTSTTLEIENLGIFYLHVLKELNAWRQDAKLYDSKALGKEGDSDPLLAGLKVPDGEHLQFEEFRKTLFNWHKSLQKQIIASLDSEQYTTRNNAIIFLKNLLGEFPVVADHSEILTRKLASIYSSDSREDIKLASNALFVLISSKKASCIQTWEFYEMDPEEKEKLMKKREERLAAERARKAELEMQEREKREAERKEREKATLTARPYGLVGLEKKVRHEKPEPVQAVAESTEEALTNGGTEDTMEGVETENEQREEKEPAKEQSKEEKPTEEKPEEEQQKESSEPPKDTGTESKASSRSATPAVPLGPQSTTYKAGTPTGPSGTSSSALRARLEEEKRLLMQRQASIAASSSPDSSSASPLPPPPLPPPSNPPGRSYKGSRDYRPREFSTHRQPNNGSRQPAPEHEYDRASGRKRRYDSQAHESNKRPHY</sequence>
<dbReference type="PANTHER" id="PTHR21597:SF0">
    <property type="entry name" value="THO COMPLEX SUBUNIT 2"/>
    <property type="match status" value="1"/>
</dbReference>
<dbReference type="InterPro" id="IPR032302">
    <property type="entry name" value="THOC2_N"/>
</dbReference>
<feature type="compositionally biased region" description="Acidic residues" evidence="5">
    <location>
        <begin position="337"/>
        <end position="346"/>
    </location>
</feature>
<feature type="compositionally biased region" description="Basic and acidic residues" evidence="5">
    <location>
        <begin position="1432"/>
        <end position="1460"/>
    </location>
</feature>
<dbReference type="Pfam" id="PF11262">
    <property type="entry name" value="Tho2"/>
    <property type="match status" value="1"/>
</dbReference>
<evidence type="ECO:0000259" key="8">
    <source>
        <dbReference type="Pfam" id="PF16134"/>
    </source>
</evidence>
<evidence type="ECO:0000256" key="1">
    <source>
        <dbReference type="ARBA" id="ARBA00004123"/>
    </source>
</evidence>
<feature type="domain" description="THO complex subunitTHOC2 N-terminal" evidence="7">
    <location>
        <begin position="578"/>
        <end position="652"/>
    </location>
</feature>
<proteinExistence type="inferred from homology"/>
<comment type="caution">
    <text evidence="9">The sequence shown here is derived from an EMBL/GenBank/DDBJ whole genome shotgun (WGS) entry which is preliminary data.</text>
</comment>
<accession>A0AAN6D2E2</accession>
<evidence type="ECO:0000256" key="4">
    <source>
        <dbReference type="ARBA" id="ARBA00023242"/>
    </source>
</evidence>
<feature type="compositionally biased region" description="Pro residues" evidence="5">
    <location>
        <begin position="1390"/>
        <end position="1402"/>
    </location>
</feature>
<dbReference type="EMBL" id="JAHLUH010000013">
    <property type="protein sequence ID" value="KAG7725231.1"/>
    <property type="molecule type" value="Genomic_DNA"/>
</dbReference>
<feature type="compositionally biased region" description="Low complexity" evidence="5">
    <location>
        <begin position="1375"/>
        <end position="1389"/>
    </location>
</feature>
<evidence type="ECO:0000313" key="10">
    <source>
        <dbReference type="Proteomes" id="UP000738402"/>
    </source>
</evidence>
<organism evidence="9 10">
    <name type="scientific">Ogataea haglerorum</name>
    <dbReference type="NCBI Taxonomy" id="1937702"/>
    <lineage>
        <taxon>Eukaryota</taxon>
        <taxon>Fungi</taxon>
        <taxon>Dikarya</taxon>
        <taxon>Ascomycota</taxon>
        <taxon>Saccharomycotina</taxon>
        <taxon>Pichiomycetes</taxon>
        <taxon>Pichiales</taxon>
        <taxon>Pichiaceae</taxon>
        <taxon>Ogataea</taxon>
    </lineage>
</organism>
<feature type="domain" description="THO complex subunit 2 N-terminal" evidence="8">
    <location>
        <begin position="22"/>
        <end position="428"/>
    </location>
</feature>
<feature type="compositionally biased region" description="Low complexity" evidence="5">
    <location>
        <begin position="1346"/>
        <end position="1360"/>
    </location>
</feature>
<dbReference type="InterPro" id="IPR040007">
    <property type="entry name" value="Tho2"/>
</dbReference>
<feature type="compositionally biased region" description="Basic and acidic residues" evidence="5">
    <location>
        <begin position="1281"/>
        <end position="1321"/>
    </location>
</feature>
<dbReference type="GO" id="GO:0000445">
    <property type="term" value="C:THO complex part of transcription export complex"/>
    <property type="evidence" value="ECO:0007669"/>
    <property type="project" value="TreeGrafter"/>
</dbReference>
<name>A0AAN6D2E2_9ASCO</name>
<feature type="compositionally biased region" description="Basic and acidic residues" evidence="5">
    <location>
        <begin position="1208"/>
        <end position="1230"/>
    </location>
</feature>
<feature type="compositionally biased region" description="Basic and acidic residues" evidence="5">
    <location>
        <begin position="1242"/>
        <end position="1252"/>
    </location>
</feature>
<evidence type="ECO:0000313" key="9">
    <source>
        <dbReference type="EMBL" id="KAG7725231.1"/>
    </source>
</evidence>
<dbReference type="GO" id="GO:0006397">
    <property type="term" value="P:mRNA processing"/>
    <property type="evidence" value="ECO:0007669"/>
    <property type="project" value="InterPro"/>
</dbReference>
<feature type="domain" description="THO complex subunit 2 N-terminal" evidence="8">
    <location>
        <begin position="442"/>
        <end position="576"/>
    </location>
</feature>
<dbReference type="InterPro" id="IPR021726">
    <property type="entry name" value="THO_THOC2_N"/>
</dbReference>
<dbReference type="GO" id="GO:0006406">
    <property type="term" value="P:mRNA export from nucleus"/>
    <property type="evidence" value="ECO:0007669"/>
    <property type="project" value="InterPro"/>
</dbReference>
<protein>
    <recommendedName>
        <fullName evidence="3">THO complex subunit 2</fullName>
    </recommendedName>
</protein>